<gene>
    <name evidence="4" type="ORF">H9648_17810</name>
</gene>
<name>A0ABR8SQY5_9BACL</name>
<evidence type="ECO:0000256" key="2">
    <source>
        <dbReference type="ARBA" id="ARBA00022525"/>
    </source>
</evidence>
<dbReference type="EMBL" id="JACSQM010000010">
    <property type="protein sequence ID" value="MBD7965920.1"/>
    <property type="molecule type" value="Genomic_DNA"/>
</dbReference>
<dbReference type="Gene3D" id="2.60.40.1170">
    <property type="entry name" value="Mu homology domain, subdomain B"/>
    <property type="match status" value="1"/>
</dbReference>
<sequence>MSFPTNSQFTAITVGGSPYADVVNDMNPASTDIVGNATFPSFYYAYDDINVYFRMRVRSDPRNSTKTSFANFAWGVLFNTTGVAGTYDWLLAVNGLNNQVNLIQNTVKQVNSWDDSAEGTNGKGNPNYSRSIINFDVARVLQADSSLGNTQNYFIDFLIPASTFFSYLGINAQSPVQMVAFTSANNNNYNKDSLRTSEGFSFANALSNPTTINTGNVRAKLQITKSLISGPTSPVTGQIAQWTGRILLTNIGKSTAKLINVTDIVSLDVVSNFAVATVSQGTTAYNTVTKTLTWSVGNLAPGATATLEFVEAGLFYTPGNRVLNTARATGFDSFTGGDLTPISANISVNVQATGGAAGTVLDGATGQPVPTTTVRLLSGATQVAVTETDVFGKYSFANIAPSTYTIEFSKIDYTTLSQGVVIQAETITIINPILSPIPGILQGTVRSSISGAPINGADIFLSDSLGTVIAKTISSPTGEYTFPSTTPGYYTVSVSASGFESVTIGQRIPSNQTTIADFSLEANPGTVTGTISGEGVQIAGALVEALSSTGIAIASAITDGAGNYTINKLAPGSYRLRVSAPLFQTFVVGFSIEAGETEIVNANLLANPGSIQGTVLDEDTGEPLPGTSLKIVSSSGITQASVTTDGNGQFVVDSLAPDAYIVTFLVEGHGTRTIGVYVESDAVTTVNVSLRRLVGVLTGVITGGGSPIIGATVDVVLNGSVVSKTVTDENGNYTINGLAPDRYTVIIGADNYSAATIGAQIIDNETTILNAELLSLFGTFSGSVRDNVGNPIAGAVVLARSADSDVLISRVVTDSAGSYTIGKLSPGSYILSTNFNDFQTGISGGIISAGSTSIVNFVLFPNPASILGTVVDNSGQPIVGASIQIQLMDGNGSIISTTFTDLDGTFIVEDLPPATYNINVSAENFQSASASIKLTPGVVSPVTISLVPNPGLVTGMITESVSGLPIAGATVNVTNVLGKLIDTTLTNSDGSFNSVGLPPNFYTLTVIADGYQTTTVGTLIPAGLTQKVDIAMTPNPGSITGTVSPLVTDAMVQLYTMDNQFINATAVNPEGVFLFQNLAPGNYIVKASAMNYAVGFVGAIVESDQATSISISLNPNPGSVSGGIVSDLGVPLSNVTILLLDSNETPIGNGTTDQNGNYTIGNIPVGSYGIVIRALGFASATGNVAISPGQNITDLNFAVETIRGSISGDVLDAVSGLPIVGATILIRDSIGLLVRFTSTDQYGNFLVRNILPDSYSVTASASNYSTGITGVIVQSEETSGATLLLTSTVGTIMGSITDEGGNPLSGDNIRLKLFGANGELLQALIAQSNGQFKIPELSEGTYFISATLDGYSPNNVAVIVTSNEVTMITVPLAQILTTLSGTVIDTDTGNPITDTAVSLYLTDNTGFHVAKVFPGIDGSYTFSSIAPGSYLLNAIAEGYGNQVFAVNIGLEGFIQDVSLTSNPGSVTGFVTNQLTGEPITNAIINISSLGKPLDVKAVSDSFGQFTYPNLRPDSYRVVINADGFSSQTATFTILPGQTTSLSSILTPEPGFIIGRVTDVTTGNPIANSTIYVRYLTPTGPILAKTLTDEEGNYITQGVYPGDYTVIVFSDERYGSSSASVFIESNTTRRVDFVLKPFPSAVSGVVRSADTGEPISGVLISLLDIYGFTIRGVSTDKNGFYFIDGFNAGQYFVTAISPNYQRVRLSIDPLPGEEEKADFSLILEPGQVQGVILDEQTQSPLVGALVELYTPGATTPIARRVTGAEGNFLIEGLAPRSYTLNAVTLNYQIRTAGIVVNAAETTSIQLALIPNPASVSGTITDSAGVPLTNASVRLVNENDIEIGNGSTNLDGIYEIGDLPPGYYTVIVGLDGYSSSTSGVSLQPGDQLTGINVSLTPLGGTITGNVVDEFGEPLPGTLITFLTPEGIPIIATNANDQGNFSSILLDPGTYTVIATSPYYFQSQLGVIVLPDETSTLNFVLNSVGGQITGVVVDENGNPILGSFPSIRLLNVNGVLLQSFTALADGRFVFSQLPEGAYQINVRAENYQAVTVGAFVNNGEVSNLIVSLPEERGSVEGVIVNASSGNPLPGSFVELRDTRGILISKVTSDQAGIFRFIDLPPGSVNIRASAPGFGSESIGSIISAGEVTNAQLNLSPLLGNLNGTILDNTGNPIGTASVQIIDSTGTPIVTVLTDALGKYEVSGLSPGQYTITASADNFGSTIGAGAVVPNETTIVDLVLIQEGGFIQGIITNRSTGEPLLGAAVELKIISPFGPVIETALTDSTGYYRFERVSSGTYLLQASNQGFGTESGSIRIENGETSTRNFTLDPVPASVRGVITSGETPLVKTVVTLINAEGVNVAVVQTDEQGRFFVQNFSPGAYTLVAVNENYQSGKIGFEVVSGEEAEVNFNLAPLPGTLSGVIVNQLSGSPISGSIIQIYAGDSVQPITSSVSDPDGTYTINGLQPGPYIVVITAPNFNTYTTGVTISANEASIADGFLLENPGVVSGTVLSPLGTVSEAAVKVIDVNGSVVGTAITNSDGTFVIGNLSAGTYAVTVVAQGLTSDTQGVFIVAGQTSNVSFNLDLNPGNITGTVTDTTGNFLPGVVVNVILNDIIIATAVTDRNGSYAFEGLNPNSYQISANLFGYAVESVGAVVVSDNVTTANLILSEEFGNILGTVTDRNGNPIIQRVIQINLYDQNNVLVTTVLAESDGTYIIPQIKQGDYVINVKTRGFAPGTFAVEVFSGEDTPLNLPLEDVGGTLTILVLDSTTSNPVTGVLTGVYNTTGLPITEQITDQNGSLTLQNLEEGLVIISAVRPGYSNISQGVIIEEGQTTQAILAISPETGDLTGIITNSLGAPIPGAIIQIIDANRAVVTSVLTQTDGTYAVIDLLPGIYTMIVSAPGYEQRSLSAVIAPNETTITNLILSGEPGSVEGIVTDAATGAFLSGTNIELRKISSSGPVVATTLTDDQGRYRFSRIPAGNYTIVATNKQYGNDSAAISVESANVTFLDLQLSPATASVSGTVRNSDGSIPLINTLLRLSDQNGVVIAEVQTDINGDFLIEGLLPGEFSLTALNNDYRSNTISFTAEPNIPNVVNFNLISIPSTFTGTVTDAETGLPIVGAIVETFDLLGRPIAVALTNIEGVYTLTGLSNGTFTLRASAQGFGSDGRQSTLLINDTNVENFVLPINPGSISGTVIIAGNGPLSKATIRVFDEKGVLVSTTFTEEDGSYFIGNLSAGIYSVIANAEGYLEDSLNVQLEQGQNLKGINFALVPGADGDITGQVTDSGTGEPISGVIIQIFDEKGQLVAEVKTNESGVYSLLGIPAGTYELRAVASGFQPFSTIITLAAGEELLLPISLVAITPVPPVPGAAQFYIIIGSSPISLDGSGKPTIFTLERIDSAANCALFTYEAIVGGVIRRRNVTFDLTCINLVRV</sequence>
<dbReference type="Pfam" id="PF13620">
    <property type="entry name" value="CarboxypepD_reg"/>
    <property type="match status" value="32"/>
</dbReference>
<dbReference type="PANTHER" id="PTHR36108">
    <property type="entry name" value="COLOSSIN-B-RELATED"/>
    <property type="match status" value="1"/>
</dbReference>
<keyword evidence="5" id="KW-1185">Reference proteome</keyword>
<reference evidence="4 5" key="1">
    <citation type="submission" date="2020-08" db="EMBL/GenBank/DDBJ databases">
        <title>A Genomic Blueprint of the Chicken Gut Microbiome.</title>
        <authorList>
            <person name="Gilroy R."/>
            <person name="Ravi A."/>
            <person name="Getino M."/>
            <person name="Pursley I."/>
            <person name="Horton D.L."/>
            <person name="Alikhan N.-F."/>
            <person name="Baker D."/>
            <person name="Gharbi K."/>
            <person name="Hall N."/>
            <person name="Watson M."/>
            <person name="Adriaenssens E.M."/>
            <person name="Foster-Nyarko E."/>
            <person name="Jarju S."/>
            <person name="Secka A."/>
            <person name="Antonio M."/>
            <person name="Oren A."/>
            <person name="Chaudhuri R."/>
            <person name="La Ragione R.M."/>
            <person name="Hildebrand F."/>
            <person name="Pallen M.J."/>
        </authorList>
    </citation>
    <scope>NUCLEOTIDE SEQUENCE [LARGE SCALE GENOMIC DNA]</scope>
    <source>
        <strain evidence="4 5">Sa2CUA10</strain>
    </source>
</reference>
<dbReference type="SUPFAM" id="SSF49464">
    <property type="entry name" value="Carboxypeptidase regulatory domain-like"/>
    <property type="match status" value="16"/>
</dbReference>
<proteinExistence type="inferred from homology"/>
<dbReference type="Gene3D" id="2.60.40.1120">
    <property type="entry name" value="Carboxypeptidase-like, regulatory domain"/>
    <property type="match status" value="34"/>
</dbReference>
<dbReference type="PANTHER" id="PTHR36108:SF13">
    <property type="entry name" value="COLOSSIN-B-RELATED"/>
    <property type="match status" value="1"/>
</dbReference>
<protein>
    <submittedName>
        <fullName evidence="4">Carboxypeptidase regulatory-like domain-containing protein</fullName>
    </submittedName>
</protein>
<dbReference type="InterPro" id="IPR013784">
    <property type="entry name" value="Carb-bd-like_fold"/>
</dbReference>
<dbReference type="SUPFAM" id="SSF49452">
    <property type="entry name" value="Starch-binding domain-like"/>
    <property type="match status" value="17"/>
</dbReference>
<dbReference type="RefSeq" id="WP_191755143.1">
    <property type="nucleotide sequence ID" value="NZ_JACSQM010000010.1"/>
</dbReference>
<comment type="caution">
    <text evidence="4">The sequence shown here is derived from an EMBL/GenBank/DDBJ whole genome shotgun (WGS) entry which is preliminary data.</text>
</comment>
<organism evidence="4 5">
    <name type="scientific">Fictibacillus norfolkensis</name>
    <dbReference type="NCBI Taxonomy" id="2762233"/>
    <lineage>
        <taxon>Bacteria</taxon>
        <taxon>Bacillati</taxon>
        <taxon>Bacillota</taxon>
        <taxon>Bacilli</taxon>
        <taxon>Bacillales</taxon>
        <taxon>Fictibacillaceae</taxon>
        <taxon>Fictibacillus</taxon>
    </lineage>
</organism>
<evidence type="ECO:0000256" key="3">
    <source>
        <dbReference type="ARBA" id="ARBA00022729"/>
    </source>
</evidence>
<dbReference type="InterPro" id="IPR008969">
    <property type="entry name" value="CarboxyPept-like_regulatory"/>
</dbReference>
<keyword evidence="3" id="KW-0732">Signal</keyword>
<comment type="similarity">
    <text evidence="1">Belongs to the serine-aspartate repeat-containing protein (SDr) family.</text>
</comment>
<evidence type="ECO:0000313" key="4">
    <source>
        <dbReference type="EMBL" id="MBD7965920.1"/>
    </source>
</evidence>
<dbReference type="Proteomes" id="UP000603641">
    <property type="component" value="Unassembled WGS sequence"/>
</dbReference>
<dbReference type="SUPFAM" id="SSF49478">
    <property type="entry name" value="Cna protein B-type domain"/>
    <property type="match status" value="2"/>
</dbReference>
<keyword evidence="2" id="KW-0964">Secreted</keyword>
<accession>A0ABR8SQY5</accession>
<evidence type="ECO:0000256" key="1">
    <source>
        <dbReference type="ARBA" id="ARBA00007257"/>
    </source>
</evidence>
<evidence type="ECO:0000313" key="5">
    <source>
        <dbReference type="Proteomes" id="UP000603641"/>
    </source>
</evidence>